<reference evidence="2" key="1">
    <citation type="submission" date="2016-10" db="EMBL/GenBank/DDBJ databases">
        <title>Sequence of Gallionella enrichment culture.</title>
        <authorList>
            <person name="Poehlein A."/>
            <person name="Muehling M."/>
            <person name="Daniel R."/>
        </authorList>
    </citation>
    <scope>NUCLEOTIDE SEQUENCE</scope>
</reference>
<accession>A0A1J5PFP8</accession>
<comment type="caution">
    <text evidence="2">The sequence shown here is derived from an EMBL/GenBank/DDBJ whole genome shotgun (WGS) entry which is preliminary data.</text>
</comment>
<feature type="compositionally biased region" description="Basic residues" evidence="1">
    <location>
        <begin position="13"/>
        <end position="22"/>
    </location>
</feature>
<gene>
    <name evidence="2" type="ORF">GALL_483610</name>
</gene>
<proteinExistence type="predicted"/>
<protein>
    <submittedName>
        <fullName evidence="2">Uncharacterized protein</fullName>
    </submittedName>
</protein>
<evidence type="ECO:0000256" key="1">
    <source>
        <dbReference type="SAM" id="MobiDB-lite"/>
    </source>
</evidence>
<feature type="region of interest" description="Disordered" evidence="1">
    <location>
        <begin position="96"/>
        <end position="131"/>
    </location>
</feature>
<dbReference type="AlphaFoldDB" id="A0A1J5PFP8"/>
<dbReference type="EMBL" id="MLJW01004404">
    <property type="protein sequence ID" value="OIQ70034.1"/>
    <property type="molecule type" value="Genomic_DNA"/>
</dbReference>
<feature type="compositionally biased region" description="Basic and acidic residues" evidence="1">
    <location>
        <begin position="23"/>
        <end position="38"/>
    </location>
</feature>
<sequence>MGHIQALGQLRPQHQRLRRGRTEKRVLEHPGEGHDTRDHSHRGSPRLGVEDVLLLVFRQLDQHDHEEEQHHDAARIDQNLRHPEELGIHGEVAAGHAEHGEEESQDAVHGALGDHHEGGPGQGQEPEDREQVPAERFELMFHGMSFGCAEWGWFSPRPRCTCRRAMGRTCSGRGLSCPGRSLPGCRRRARTGGSG</sequence>
<feature type="region of interest" description="Disordered" evidence="1">
    <location>
        <begin position="1"/>
        <end position="45"/>
    </location>
</feature>
<evidence type="ECO:0000313" key="2">
    <source>
        <dbReference type="EMBL" id="OIQ70034.1"/>
    </source>
</evidence>
<organism evidence="2">
    <name type="scientific">mine drainage metagenome</name>
    <dbReference type="NCBI Taxonomy" id="410659"/>
    <lineage>
        <taxon>unclassified sequences</taxon>
        <taxon>metagenomes</taxon>
        <taxon>ecological metagenomes</taxon>
    </lineage>
</organism>
<name>A0A1J5PFP8_9ZZZZ</name>